<dbReference type="Proteomes" id="UP001396334">
    <property type="component" value="Unassembled WGS sequence"/>
</dbReference>
<feature type="compositionally biased region" description="Polar residues" evidence="1">
    <location>
        <begin position="693"/>
        <end position="704"/>
    </location>
</feature>
<sequence>MFAGDSALFDFKIERWDVLMNLHTAEKSCTFVAAIVGSTWNYANSREALYIGKLACPFSVDDKYSKLAKLFFVGRASLLEFCQPGDKGLCLKGPNAEWVRPPLPDPMNGINLLRDVMEEDAWLELVAISSDLWILELAFVYGATTYNITQEERVALYGLITGAQSIAEALHEWNELQVFDQLGDLPPQPAAQQMGLDELGGPENLGGITWLTICCTMVAVPRPLVFYSGKPMPDMNCSEFQYESMKINEKLLRSSRVCSYVFTLSCVQLRPPPPPLLAIHRRDGQTALVAIFVLMHESKFELSSGSPDRPLYTSGQRGALLAAQLDRSGSFRETMENQILTSMPSMSRSSSVAAQGDVSSFFQCLRFDPKVVAADHKSNRQGDFKRYINVALGLSADESPTLLSKGKLLPSPIPEEIKRVKAGLRDCSVKARERVKTFNEALSVFNKFFPSIPSKKRSRSESFSNDRPNALICGDRSVLSSTIGKMGVHNNSIAGGLELEQQKSEERPKSAIPNKRTRTSLVDVRMDIRNNALVRQPGNADRDKEMLRVSNSGSLQGEDRTFSGSVDGWEKTKMKKKRSGIKADVSPSMVSTKLEGHRESKQGIQQRAVSDIRSRLSNDVHGFRSGIANGSVGVGKPEGISQQSALGPRSSVPRTDPDASSLLNDRRDRPVGLDKERVNLRAANKMSVRDEFNSASPTSSTKMNASIRGPRSGTGVAPKLSPVIHRAMTSNDWELSHCTNKPPTHGEATNRKRTASARSSSPPVARWASQRPQKSSRTARRANIVPIVSSNDETPSLDPASDMAGNEIGSGFARRFSSSSPQQIKLKGEALSSATPSESEESGAAEIKSKEKVKRSDEIDEKAGQNVQKVSTLVLPSRKNKLMTGEDIGDGVRRQGRTGRGITSTRSLMPMTVEKFGNVRTAKQLRSARLGLDKTESKAGRPPTRKLTDRKAYARQKHAAMNAAADFLAGSDDGHEELVAAVNALIGSAHAFPNSFWRQMEPFFGFISDADIAYLKQQGNYELTRRGTMPLPSIADGCSTISNGCGLLDQERDGRIAAKTSTDEVLLDNRDNNVIPLFQRFLAALIPEEDSDIGNEDPQFDVYGTGFQMDGELGSNGLSHIVNFQSTGHASYNGYRTPGRPEYDNPEIDMLGNTESSTFSHSLNGTSPDKPMPDMVCSEFQYESMKINEKLILEAQSIGIVLEPMPDITQMDDDEICDDITKLEEKLNEQVSRKKGLLDKLLKAASETRTLQEKEFEQNALDKLVTMAYGKYMSCWGPTGGKSSSTKMMKQAALAFVKRTLDQYHKFEDTGKSCFDEPMLRDIFLSGSSRLNGARLVDTPTDSESGKPCANSSTRCLEGRTSGQNGDSYAVDLLPPTNRLSDQTTVKDDSWSNRVKKRELLLEDVVAGTGASSAQPGIGSPLLSSTKGKRSERDRDGKGFGREVLSRNGTNKIGRPVSNVKGERKLKIKPMQKTTQLSVSVNGILGEISEQPKQSTSLSKSNEITTNNNAKEKDDFGLDVLDDLQLPGQDLGSWLNIDDDGLQDHDFMGLEIPMDDLSDLNMMV</sequence>
<feature type="compositionally biased region" description="Polar residues" evidence="1">
    <location>
        <begin position="1350"/>
        <end position="1367"/>
    </location>
</feature>
<evidence type="ECO:0000313" key="3">
    <source>
        <dbReference type="EMBL" id="KAK8991474.1"/>
    </source>
</evidence>
<dbReference type="EMBL" id="JBBPBN010000052">
    <property type="protein sequence ID" value="KAK8991474.1"/>
    <property type="molecule type" value="Genomic_DNA"/>
</dbReference>
<protein>
    <recommendedName>
        <fullName evidence="2">Alfin N-terminal domain-containing protein</fullName>
    </recommendedName>
</protein>
<gene>
    <name evidence="3" type="ORF">V6N11_062485</name>
</gene>
<evidence type="ECO:0000313" key="4">
    <source>
        <dbReference type="Proteomes" id="UP001396334"/>
    </source>
</evidence>
<dbReference type="PANTHER" id="PTHR31115">
    <property type="entry name" value="OS05G0107300 PROTEIN"/>
    <property type="match status" value="1"/>
</dbReference>
<reference evidence="3 4" key="1">
    <citation type="journal article" date="2024" name="G3 (Bethesda)">
        <title>Genome assembly of Hibiscus sabdariffa L. provides insights into metabolisms of medicinal natural products.</title>
        <authorList>
            <person name="Kim T."/>
        </authorList>
    </citation>
    <scope>NUCLEOTIDE SEQUENCE [LARGE SCALE GENOMIC DNA]</scope>
    <source>
        <strain evidence="3">TK-2024</strain>
        <tissue evidence="3">Old leaves</tissue>
    </source>
</reference>
<dbReference type="Pfam" id="PF12165">
    <property type="entry name" value="Alfin"/>
    <property type="match status" value="1"/>
</dbReference>
<feature type="region of interest" description="Disordered" evidence="1">
    <location>
        <begin position="1335"/>
        <end position="1391"/>
    </location>
</feature>
<keyword evidence="4" id="KW-1185">Reference proteome</keyword>
<feature type="compositionally biased region" description="Basic and acidic residues" evidence="1">
    <location>
        <begin position="1429"/>
        <end position="1445"/>
    </location>
</feature>
<organism evidence="3 4">
    <name type="scientific">Hibiscus sabdariffa</name>
    <name type="common">roselle</name>
    <dbReference type="NCBI Taxonomy" id="183260"/>
    <lineage>
        <taxon>Eukaryota</taxon>
        <taxon>Viridiplantae</taxon>
        <taxon>Streptophyta</taxon>
        <taxon>Embryophyta</taxon>
        <taxon>Tracheophyta</taxon>
        <taxon>Spermatophyta</taxon>
        <taxon>Magnoliopsida</taxon>
        <taxon>eudicotyledons</taxon>
        <taxon>Gunneridae</taxon>
        <taxon>Pentapetalae</taxon>
        <taxon>rosids</taxon>
        <taxon>malvids</taxon>
        <taxon>Malvales</taxon>
        <taxon>Malvaceae</taxon>
        <taxon>Malvoideae</taxon>
        <taxon>Hibiscus</taxon>
    </lineage>
</organism>
<feature type="region of interest" description="Disordered" evidence="1">
    <location>
        <begin position="554"/>
        <end position="608"/>
    </location>
</feature>
<evidence type="ECO:0000259" key="2">
    <source>
        <dbReference type="Pfam" id="PF12165"/>
    </source>
</evidence>
<feature type="region of interest" description="Disordered" evidence="1">
    <location>
        <begin position="627"/>
        <end position="718"/>
    </location>
</feature>
<accession>A0ABR2PT88</accession>
<name>A0ABR2PT88_9ROSI</name>
<feature type="compositionally biased region" description="Basic and acidic residues" evidence="1">
    <location>
        <begin position="847"/>
        <end position="863"/>
    </location>
</feature>
<feature type="domain" description="Alfin N-terminal" evidence="2">
    <location>
        <begin position="70"/>
        <end position="171"/>
    </location>
</feature>
<feature type="region of interest" description="Disordered" evidence="1">
    <location>
        <begin position="1491"/>
        <end position="1510"/>
    </location>
</feature>
<feature type="region of interest" description="Disordered" evidence="1">
    <location>
        <begin position="733"/>
        <end position="864"/>
    </location>
</feature>
<comment type="caution">
    <text evidence="3">The sequence shown here is derived from an EMBL/GenBank/DDBJ whole genome shotgun (WGS) entry which is preliminary data.</text>
</comment>
<feature type="region of interest" description="Disordered" evidence="1">
    <location>
        <begin position="884"/>
        <end position="903"/>
    </location>
</feature>
<dbReference type="InterPro" id="IPR021998">
    <property type="entry name" value="Alfin_N"/>
</dbReference>
<feature type="compositionally biased region" description="Low complexity" evidence="1">
    <location>
        <begin position="809"/>
        <end position="820"/>
    </location>
</feature>
<feature type="compositionally biased region" description="Low complexity" evidence="1">
    <location>
        <begin position="756"/>
        <end position="769"/>
    </location>
</feature>
<feature type="region of interest" description="Disordered" evidence="1">
    <location>
        <begin position="1409"/>
        <end position="1461"/>
    </location>
</feature>
<feature type="compositionally biased region" description="Basic and acidic residues" evidence="1">
    <location>
        <begin position="664"/>
        <end position="679"/>
    </location>
</feature>
<dbReference type="InterPro" id="IPR019340">
    <property type="entry name" value="Histone_AcTrfase_su3"/>
</dbReference>
<feature type="compositionally biased region" description="Polar residues" evidence="1">
    <location>
        <begin position="1491"/>
        <end position="1509"/>
    </location>
</feature>
<proteinExistence type="predicted"/>
<feature type="compositionally biased region" description="Polar residues" evidence="1">
    <location>
        <begin position="733"/>
        <end position="742"/>
    </location>
</feature>
<evidence type="ECO:0000256" key="1">
    <source>
        <dbReference type="SAM" id="MobiDB-lite"/>
    </source>
</evidence>
<dbReference type="PANTHER" id="PTHR31115:SF3">
    <property type="entry name" value="EXPRESSED PROTEIN"/>
    <property type="match status" value="1"/>
</dbReference>
<dbReference type="Pfam" id="PF10198">
    <property type="entry name" value="Ada3"/>
    <property type="match status" value="1"/>
</dbReference>